<accession>A0A645AZB1</accession>
<gene>
    <name evidence="1" type="ORF">SDC9_105353</name>
</gene>
<name>A0A645AZB1_9ZZZZ</name>
<dbReference type="AlphaFoldDB" id="A0A645AZB1"/>
<reference evidence="1" key="1">
    <citation type="submission" date="2019-08" db="EMBL/GenBank/DDBJ databases">
        <authorList>
            <person name="Kucharzyk K."/>
            <person name="Murdoch R.W."/>
            <person name="Higgins S."/>
            <person name="Loffler F."/>
        </authorList>
    </citation>
    <scope>NUCLEOTIDE SEQUENCE</scope>
</reference>
<organism evidence="1">
    <name type="scientific">bioreactor metagenome</name>
    <dbReference type="NCBI Taxonomy" id="1076179"/>
    <lineage>
        <taxon>unclassified sequences</taxon>
        <taxon>metagenomes</taxon>
        <taxon>ecological metagenomes</taxon>
    </lineage>
</organism>
<dbReference type="EMBL" id="VSSQ01016806">
    <property type="protein sequence ID" value="MPM58522.1"/>
    <property type="molecule type" value="Genomic_DNA"/>
</dbReference>
<evidence type="ECO:0000313" key="1">
    <source>
        <dbReference type="EMBL" id="MPM58522.1"/>
    </source>
</evidence>
<protein>
    <submittedName>
        <fullName evidence="1">Uncharacterized protein</fullName>
    </submittedName>
</protein>
<sequence>MLDGKRGTGHHQRPAGLAHIDHHAGDVILCAEPVETMGPADNRLGQVMAGDIRVGLYLGLGKAPNTLKAPA</sequence>
<comment type="caution">
    <text evidence="1">The sequence shown here is derived from an EMBL/GenBank/DDBJ whole genome shotgun (WGS) entry which is preliminary data.</text>
</comment>
<proteinExistence type="predicted"/>